<evidence type="ECO:0000256" key="1">
    <source>
        <dbReference type="SAM" id="SignalP"/>
    </source>
</evidence>
<organism evidence="2 3">
    <name type="scientific">Sphingomonas taxi</name>
    <dbReference type="NCBI Taxonomy" id="1549858"/>
    <lineage>
        <taxon>Bacteria</taxon>
        <taxon>Pseudomonadati</taxon>
        <taxon>Pseudomonadota</taxon>
        <taxon>Alphaproteobacteria</taxon>
        <taxon>Sphingomonadales</taxon>
        <taxon>Sphingomonadaceae</taxon>
        <taxon>Sphingomonas</taxon>
    </lineage>
</organism>
<keyword evidence="3" id="KW-1185">Reference proteome</keyword>
<dbReference type="HOGENOM" id="CLU_1593515_0_0_5"/>
<feature type="signal peptide" evidence="1">
    <location>
        <begin position="1"/>
        <end position="22"/>
    </location>
</feature>
<proteinExistence type="predicted"/>
<sequence length="167" mass="17299">MKTAPLFAPVLVLLPLAGCAHDATPYPSLAPRAVEKLGFAEPAVAIVEAKPDPALDAKIADWQRTLDTIAKGYGSDAAKADAAAGRARGKGVGSDAWLDAQSALAGLDDWRAQTSSLLTDLDRAATDRAAALAPAYPALATLRERIVAEADRQSGTIDRLQAMLPAA</sequence>
<reference evidence="2 3" key="1">
    <citation type="submission" date="2014-09" db="EMBL/GenBank/DDBJ databases">
        <title>Using Illumina technology Improving SMRT sequencing Genome Assembly by RASTools.</title>
        <authorList>
            <person name="Zhou Y."/>
            <person name="Ma T."/>
            <person name="Liu T."/>
        </authorList>
    </citation>
    <scope>NUCLEOTIDE SEQUENCE [LARGE SCALE GENOMIC DNA]</scope>
    <source>
        <strain evidence="2 3">ATCC 55669</strain>
    </source>
</reference>
<evidence type="ECO:0000313" key="3">
    <source>
        <dbReference type="Proteomes" id="UP000033200"/>
    </source>
</evidence>
<dbReference type="RefSeq" id="WP_038659034.1">
    <property type="nucleotide sequence ID" value="NZ_CP009571.1"/>
</dbReference>
<accession>A0A097ECZ0</accession>
<evidence type="ECO:0000313" key="2">
    <source>
        <dbReference type="EMBL" id="AIT05434.1"/>
    </source>
</evidence>
<name>A0A097ECZ0_9SPHN</name>
<dbReference type="AlphaFoldDB" id="A0A097ECZ0"/>
<dbReference type="eggNOG" id="ENOG50314MB">
    <property type="taxonomic scope" value="Bacteria"/>
</dbReference>
<keyword evidence="1" id="KW-0732">Signal</keyword>
<feature type="chain" id="PRO_5001934555" evidence="1">
    <location>
        <begin position="23"/>
        <end position="167"/>
    </location>
</feature>
<gene>
    <name evidence="2" type="ORF">MC45_02365</name>
</gene>
<protein>
    <submittedName>
        <fullName evidence="2">Uncharacterized protein</fullName>
    </submittedName>
</protein>
<dbReference type="EMBL" id="CP009571">
    <property type="protein sequence ID" value="AIT05434.1"/>
    <property type="molecule type" value="Genomic_DNA"/>
</dbReference>
<dbReference type="KEGG" id="stax:MC45_02365"/>
<dbReference type="Proteomes" id="UP000033200">
    <property type="component" value="Chromosome"/>
</dbReference>